<dbReference type="Gene3D" id="1.10.760.10">
    <property type="entry name" value="Cytochrome c-like domain"/>
    <property type="match status" value="1"/>
</dbReference>
<keyword evidence="4" id="KW-0249">Electron transport</keyword>
<dbReference type="Proteomes" id="UP000664771">
    <property type="component" value="Unassembled WGS sequence"/>
</dbReference>
<dbReference type="InterPro" id="IPR002327">
    <property type="entry name" value="Cyt_c_1A/1B"/>
</dbReference>
<keyword evidence="1" id="KW-0813">Transport</keyword>
<dbReference type="InterPro" id="IPR036909">
    <property type="entry name" value="Cyt_c-like_dom_sf"/>
</dbReference>
<reference evidence="8 9" key="1">
    <citation type="submission" date="2021-03" db="EMBL/GenBank/DDBJ databases">
        <title>The complete genome sequence of Acetobacter sacchari TBRC 11175.</title>
        <authorList>
            <person name="Charoenyingcharoen P."/>
            <person name="Yukphan P."/>
        </authorList>
    </citation>
    <scope>NUCLEOTIDE SEQUENCE [LARGE SCALE GENOMIC DNA]</scope>
    <source>
        <strain evidence="8 9">TBRC 11175</strain>
    </source>
</reference>
<keyword evidence="2 6" id="KW-0349">Heme</keyword>
<evidence type="ECO:0000256" key="5">
    <source>
        <dbReference type="ARBA" id="ARBA00023004"/>
    </source>
</evidence>
<feature type="domain" description="Cytochrome c" evidence="7">
    <location>
        <begin position="56"/>
        <end position="158"/>
    </location>
</feature>
<accession>A0ABS3LXM2</accession>
<evidence type="ECO:0000256" key="1">
    <source>
        <dbReference type="ARBA" id="ARBA00022448"/>
    </source>
</evidence>
<dbReference type="PROSITE" id="PS51007">
    <property type="entry name" value="CYTC"/>
    <property type="match status" value="1"/>
</dbReference>
<sequence>MDFSTLNRIATAILITCVAAATAWLCGSWAIPYAPPPRPAFEIPEKTDDDALPRPISVAHGAILAARICSTCHELSPDGHDAVGPALAGIIGRGVASRAGYSYSAALSAHHGETWDDARLDVWLSNPFSFAPGTRMSLSGVPDPNDRADIIAWLKTLHPAPTP</sequence>
<dbReference type="RefSeq" id="WP_207881917.1">
    <property type="nucleotide sequence ID" value="NZ_JAFVMF010000013.1"/>
</dbReference>
<organism evidence="8 9">
    <name type="scientific">Acetobacter sacchari</name>
    <dbReference type="NCBI Taxonomy" id="2661687"/>
    <lineage>
        <taxon>Bacteria</taxon>
        <taxon>Pseudomonadati</taxon>
        <taxon>Pseudomonadota</taxon>
        <taxon>Alphaproteobacteria</taxon>
        <taxon>Acetobacterales</taxon>
        <taxon>Acetobacteraceae</taxon>
        <taxon>Acetobacter</taxon>
    </lineage>
</organism>
<evidence type="ECO:0000256" key="2">
    <source>
        <dbReference type="ARBA" id="ARBA00022617"/>
    </source>
</evidence>
<dbReference type="EMBL" id="JAFVMF010000013">
    <property type="protein sequence ID" value="MBO1360654.1"/>
    <property type="molecule type" value="Genomic_DNA"/>
</dbReference>
<dbReference type="PRINTS" id="PR00604">
    <property type="entry name" value="CYTCHRMECIAB"/>
</dbReference>
<protein>
    <submittedName>
        <fullName evidence="8">C-type cytochrome</fullName>
    </submittedName>
</protein>
<evidence type="ECO:0000256" key="4">
    <source>
        <dbReference type="ARBA" id="ARBA00022982"/>
    </source>
</evidence>
<keyword evidence="9" id="KW-1185">Reference proteome</keyword>
<gene>
    <name evidence="8" type="ORF">J2D73_12735</name>
</gene>
<name>A0ABS3LXM2_9PROT</name>
<keyword evidence="5 6" id="KW-0408">Iron</keyword>
<evidence type="ECO:0000256" key="6">
    <source>
        <dbReference type="PROSITE-ProRule" id="PRU00433"/>
    </source>
</evidence>
<comment type="caution">
    <text evidence="8">The sequence shown here is derived from an EMBL/GenBank/DDBJ whole genome shotgun (WGS) entry which is preliminary data.</text>
</comment>
<evidence type="ECO:0000313" key="8">
    <source>
        <dbReference type="EMBL" id="MBO1360654.1"/>
    </source>
</evidence>
<evidence type="ECO:0000259" key="7">
    <source>
        <dbReference type="PROSITE" id="PS51007"/>
    </source>
</evidence>
<keyword evidence="3 6" id="KW-0479">Metal-binding</keyword>
<dbReference type="SUPFAM" id="SSF46626">
    <property type="entry name" value="Cytochrome c"/>
    <property type="match status" value="1"/>
</dbReference>
<evidence type="ECO:0000313" key="9">
    <source>
        <dbReference type="Proteomes" id="UP000664771"/>
    </source>
</evidence>
<proteinExistence type="predicted"/>
<dbReference type="PANTHER" id="PTHR11961">
    <property type="entry name" value="CYTOCHROME C"/>
    <property type="match status" value="1"/>
</dbReference>
<dbReference type="InterPro" id="IPR009056">
    <property type="entry name" value="Cyt_c-like_dom"/>
</dbReference>
<evidence type="ECO:0000256" key="3">
    <source>
        <dbReference type="ARBA" id="ARBA00022723"/>
    </source>
</evidence>